<evidence type="ECO:0000256" key="2">
    <source>
        <dbReference type="ARBA" id="ARBA00023315"/>
    </source>
</evidence>
<dbReference type="RefSeq" id="WP_039331455.1">
    <property type="nucleotide sequence ID" value="NZ_JRVC01000002.1"/>
</dbReference>
<dbReference type="SUPFAM" id="SSF55729">
    <property type="entry name" value="Acyl-CoA N-acyltransferases (Nat)"/>
    <property type="match status" value="1"/>
</dbReference>
<comment type="caution">
    <text evidence="4">The sequence shown here is derived from an EMBL/GenBank/DDBJ whole genome shotgun (WGS) entry which is preliminary data.</text>
</comment>
<dbReference type="AlphaFoldDB" id="A0A0B8ZS17"/>
<evidence type="ECO:0000313" key="4">
    <source>
        <dbReference type="EMBL" id="KHS49255.1"/>
    </source>
</evidence>
<dbReference type="STRING" id="48936.NJ75_00692"/>
<dbReference type="PATRIC" id="fig|48936.3.peg.699"/>
<dbReference type="PROSITE" id="PS51186">
    <property type="entry name" value="GNAT"/>
    <property type="match status" value="1"/>
</dbReference>
<keyword evidence="5" id="KW-1185">Reference proteome</keyword>
<dbReference type="PANTHER" id="PTHR43800:SF1">
    <property type="entry name" value="PEPTIDYL-LYSINE N-ACETYLTRANSFERASE YJAB"/>
    <property type="match status" value="1"/>
</dbReference>
<name>A0A0B8ZS17_9SPHN</name>
<dbReference type="CDD" id="cd04301">
    <property type="entry name" value="NAT_SF"/>
    <property type="match status" value="1"/>
</dbReference>
<dbReference type="GO" id="GO:0016747">
    <property type="term" value="F:acyltransferase activity, transferring groups other than amino-acyl groups"/>
    <property type="evidence" value="ECO:0007669"/>
    <property type="project" value="InterPro"/>
</dbReference>
<dbReference type="InterPro" id="IPR000182">
    <property type="entry name" value="GNAT_dom"/>
</dbReference>
<organism evidence="4 5">
    <name type="scientific">Novosphingobium subterraneum</name>
    <dbReference type="NCBI Taxonomy" id="48936"/>
    <lineage>
        <taxon>Bacteria</taxon>
        <taxon>Pseudomonadati</taxon>
        <taxon>Pseudomonadota</taxon>
        <taxon>Alphaproteobacteria</taxon>
        <taxon>Sphingomonadales</taxon>
        <taxon>Sphingomonadaceae</taxon>
        <taxon>Novosphingobium</taxon>
    </lineage>
</organism>
<dbReference type="EMBL" id="JRVC01000002">
    <property type="protein sequence ID" value="KHS49255.1"/>
    <property type="molecule type" value="Genomic_DNA"/>
</dbReference>
<keyword evidence="2" id="KW-0012">Acyltransferase</keyword>
<reference evidence="4 5" key="1">
    <citation type="submission" date="2014-10" db="EMBL/GenBank/DDBJ databases">
        <title>Draft genome sequence of Novosphingobium subterraneum DSM 12447.</title>
        <authorList>
            <person name="Gan H.M."/>
            <person name="Gan H.Y."/>
            <person name="Savka M.A."/>
        </authorList>
    </citation>
    <scope>NUCLEOTIDE SEQUENCE [LARGE SCALE GENOMIC DNA]</scope>
    <source>
        <strain evidence="4 5">DSM 12447</strain>
    </source>
</reference>
<accession>A0A0B8ZS17</accession>
<evidence type="ECO:0000256" key="1">
    <source>
        <dbReference type="ARBA" id="ARBA00022679"/>
    </source>
</evidence>
<keyword evidence="1 4" id="KW-0808">Transferase</keyword>
<sequence>MISIRPSRPTDDERALEIWASAVDATHDFLSPEDRLAIGKEVAGFLPGTPMTVAVDASDRALGFMIVDDGSIEALFVDAACHGQGVGKALIEHAIQALGAHRLEVNEQNARARGFYRRMAFAEIGRKEVDGQGRPYPLILMELRS</sequence>
<dbReference type="Pfam" id="PF13673">
    <property type="entry name" value="Acetyltransf_10"/>
    <property type="match status" value="1"/>
</dbReference>
<evidence type="ECO:0000313" key="5">
    <source>
        <dbReference type="Proteomes" id="UP000031338"/>
    </source>
</evidence>
<protein>
    <submittedName>
        <fullName evidence="4">N-acetyltransferase GCN5</fullName>
    </submittedName>
</protein>
<evidence type="ECO:0000259" key="3">
    <source>
        <dbReference type="PROSITE" id="PS51186"/>
    </source>
</evidence>
<dbReference type="NCBIfam" id="NF007807">
    <property type="entry name" value="PRK10514.1"/>
    <property type="match status" value="1"/>
</dbReference>
<gene>
    <name evidence="4" type="ORF">NJ75_00692</name>
</gene>
<dbReference type="PANTHER" id="PTHR43800">
    <property type="entry name" value="PEPTIDYL-LYSINE N-ACETYLTRANSFERASE YJAB"/>
    <property type="match status" value="1"/>
</dbReference>
<proteinExistence type="predicted"/>
<feature type="domain" description="N-acetyltransferase" evidence="3">
    <location>
        <begin position="2"/>
        <end position="145"/>
    </location>
</feature>
<dbReference type="Proteomes" id="UP000031338">
    <property type="component" value="Unassembled WGS sequence"/>
</dbReference>
<dbReference type="InterPro" id="IPR016181">
    <property type="entry name" value="Acyl_CoA_acyltransferase"/>
</dbReference>
<dbReference type="Gene3D" id="3.40.630.30">
    <property type="match status" value="1"/>
</dbReference>